<protein>
    <submittedName>
        <fullName evidence="1">Uncharacterized protein</fullName>
    </submittedName>
</protein>
<dbReference type="AlphaFoldDB" id="A0A9W9CBI4"/>
<dbReference type="OrthoDB" id="3801258at2759"/>
<gene>
    <name evidence="1" type="ORF">N0V89_005707</name>
</gene>
<comment type="caution">
    <text evidence="1">The sequence shown here is derived from an EMBL/GenBank/DDBJ whole genome shotgun (WGS) entry which is preliminary data.</text>
</comment>
<sequence>MTQQEYGYQSIYRDPVSSATRMRWLQKLMDFMALTAVRHRNSKLTTKAQVYNSDGDFLGFSLNIHEHAKQYGYWRFADDIENRHAIRAHNYGFRKPELLFSAYNQNARGLWHVEIKLTWYPGEKDPYQVRRTGTTGQHMANIAEERTLVGLPPLLAHEIPVRDFEILGAW</sequence>
<evidence type="ECO:0000313" key="2">
    <source>
        <dbReference type="Proteomes" id="UP001140513"/>
    </source>
</evidence>
<reference evidence="1" key="1">
    <citation type="submission" date="2022-10" db="EMBL/GenBank/DDBJ databases">
        <title>Tapping the CABI collections for fungal endophytes: first genome assemblies for Collariella, Neodidymelliopsis, Ascochyta clinopodiicola, Didymella pomorum, Didymosphaeria variabile, Neocosmospora piperis and Neocucurbitaria cava.</title>
        <authorList>
            <person name="Hill R."/>
        </authorList>
    </citation>
    <scope>NUCLEOTIDE SEQUENCE</scope>
    <source>
        <strain evidence="1">IMI 356815</strain>
    </source>
</reference>
<name>A0A9W9CBI4_9PLEO</name>
<proteinExistence type="predicted"/>
<evidence type="ECO:0000313" key="1">
    <source>
        <dbReference type="EMBL" id="KAJ4353975.1"/>
    </source>
</evidence>
<dbReference type="RefSeq" id="XP_056071749.1">
    <property type="nucleotide sequence ID" value="XM_056214482.1"/>
</dbReference>
<dbReference type="EMBL" id="JAPEUX010000004">
    <property type="protein sequence ID" value="KAJ4353975.1"/>
    <property type="molecule type" value="Genomic_DNA"/>
</dbReference>
<dbReference type="GeneID" id="80909237"/>
<accession>A0A9W9CBI4</accession>
<dbReference type="Proteomes" id="UP001140513">
    <property type="component" value="Unassembled WGS sequence"/>
</dbReference>
<keyword evidence="2" id="KW-1185">Reference proteome</keyword>
<organism evidence="1 2">
    <name type="scientific">Didymosphaeria variabile</name>
    <dbReference type="NCBI Taxonomy" id="1932322"/>
    <lineage>
        <taxon>Eukaryota</taxon>
        <taxon>Fungi</taxon>
        <taxon>Dikarya</taxon>
        <taxon>Ascomycota</taxon>
        <taxon>Pezizomycotina</taxon>
        <taxon>Dothideomycetes</taxon>
        <taxon>Pleosporomycetidae</taxon>
        <taxon>Pleosporales</taxon>
        <taxon>Massarineae</taxon>
        <taxon>Didymosphaeriaceae</taxon>
        <taxon>Didymosphaeria</taxon>
    </lineage>
</organism>